<evidence type="ECO:0000256" key="3">
    <source>
        <dbReference type="ARBA" id="ARBA00011262"/>
    </source>
</evidence>
<dbReference type="InterPro" id="IPR003439">
    <property type="entry name" value="ABC_transporter-like_ATP-bd"/>
</dbReference>
<comment type="caution">
    <text evidence="11">The sequence shown here is derived from an EMBL/GenBank/DDBJ whole genome shotgun (WGS) entry which is preliminary data.</text>
</comment>
<keyword evidence="5" id="KW-0547">Nucleotide-binding</keyword>
<evidence type="ECO:0000256" key="2">
    <source>
        <dbReference type="ARBA" id="ARBA00009404"/>
    </source>
</evidence>
<dbReference type="EMBL" id="BLAN01000053">
    <property type="protein sequence ID" value="GET08093.1"/>
    <property type="molecule type" value="Genomic_DNA"/>
</dbReference>
<evidence type="ECO:0000256" key="4">
    <source>
        <dbReference type="ARBA" id="ARBA00019459"/>
    </source>
</evidence>
<gene>
    <name evidence="11" type="primary">rbsA</name>
    <name evidence="11" type="ORF">SY111_07170</name>
</gene>
<dbReference type="InterPro" id="IPR017871">
    <property type="entry name" value="ABC_transporter-like_CS"/>
</dbReference>
<evidence type="ECO:0000313" key="11">
    <source>
        <dbReference type="EMBL" id="GET08093.1"/>
    </source>
</evidence>
<organism evidence="11">
    <name type="scientific">Ligilactobacillus agilis</name>
    <dbReference type="NCBI Taxonomy" id="1601"/>
    <lineage>
        <taxon>Bacteria</taxon>
        <taxon>Bacillati</taxon>
        <taxon>Bacillota</taxon>
        <taxon>Bacilli</taxon>
        <taxon>Lactobacillales</taxon>
        <taxon>Lactobacillaceae</taxon>
        <taxon>Ligilactobacillus</taxon>
    </lineage>
</organism>
<dbReference type="PANTHER" id="PTHR43790">
    <property type="entry name" value="CARBOHYDRATE TRANSPORT ATP-BINDING PROTEIN MG119-RELATED"/>
    <property type="match status" value="1"/>
</dbReference>
<evidence type="ECO:0000256" key="9">
    <source>
        <dbReference type="ARBA" id="ARBA00034076"/>
    </source>
</evidence>
<comment type="function">
    <text evidence="7">Part of the ABC transporter complex LsrABCD involved in autoinducer 2 (AI-2) import. Responsible for energy coupling to the transport system.</text>
</comment>
<dbReference type="CDD" id="cd03216">
    <property type="entry name" value="ABC_Carb_Monos_I"/>
    <property type="match status" value="1"/>
</dbReference>
<comment type="similarity">
    <text evidence="2">Belongs to the ABC transporter superfamily. AI-2 autoinducer porter (TC 3.A.1.2.8) family.</text>
</comment>
<comment type="subunit">
    <text evidence="3">The complex is composed of two ATP-binding proteins (LsrA), two transmembrane proteins (LsrC and LsrD) and a solute-binding protein (LsrB).</text>
</comment>
<dbReference type="GO" id="GO:0005524">
    <property type="term" value="F:ATP binding"/>
    <property type="evidence" value="ECO:0007669"/>
    <property type="project" value="UniProtKB-KW"/>
</dbReference>
<evidence type="ECO:0000259" key="10">
    <source>
        <dbReference type="PROSITE" id="PS50893"/>
    </source>
</evidence>
<evidence type="ECO:0000256" key="6">
    <source>
        <dbReference type="ARBA" id="ARBA00022840"/>
    </source>
</evidence>
<name>A0A6F9XS42_9LACO</name>
<comment type="subcellular location">
    <subcellularLocation>
        <location evidence="1">Cell inner membrane</location>
        <topology evidence="1">Peripheral membrane protein</topology>
    </subcellularLocation>
</comment>
<dbReference type="CDD" id="cd03215">
    <property type="entry name" value="ABC_Carb_Monos_II"/>
    <property type="match status" value="1"/>
</dbReference>
<dbReference type="SMART" id="SM00382">
    <property type="entry name" value="AAA"/>
    <property type="match status" value="2"/>
</dbReference>
<evidence type="ECO:0000256" key="1">
    <source>
        <dbReference type="ARBA" id="ARBA00004417"/>
    </source>
</evidence>
<dbReference type="InterPro" id="IPR003593">
    <property type="entry name" value="AAA+_ATPase"/>
</dbReference>
<evidence type="ECO:0000256" key="5">
    <source>
        <dbReference type="ARBA" id="ARBA00022741"/>
    </source>
</evidence>
<accession>A0A6F9XS42</accession>
<dbReference type="AlphaFoldDB" id="A0A6F9XS42"/>
<protein>
    <recommendedName>
        <fullName evidence="4">Autoinducer 2 import ATP-binding protein LsrA</fullName>
        <ecNumber evidence="8">7.6.2.13</ecNumber>
    </recommendedName>
</protein>
<dbReference type="SUPFAM" id="SSF52540">
    <property type="entry name" value="P-loop containing nucleoside triphosphate hydrolases"/>
    <property type="match status" value="2"/>
</dbReference>
<dbReference type="PROSITE" id="PS50893">
    <property type="entry name" value="ABC_TRANSPORTER_2"/>
    <property type="match status" value="2"/>
</dbReference>
<dbReference type="Gene3D" id="3.40.50.300">
    <property type="entry name" value="P-loop containing nucleotide triphosphate hydrolases"/>
    <property type="match status" value="2"/>
</dbReference>
<feature type="domain" description="ABC transporter" evidence="10">
    <location>
        <begin position="5"/>
        <end position="228"/>
    </location>
</feature>
<proteinExistence type="inferred from homology"/>
<reference evidence="11" key="1">
    <citation type="submission" date="2019-10" db="EMBL/GenBank/DDBJ databases">
        <title>Lactobacillus agilis SY111 Whole Genome Sequencing Project.</title>
        <authorList>
            <person name="Suzuki S."/>
            <person name="Endo A."/>
            <person name="Maeno S."/>
            <person name="Shiwa Y."/>
            <person name="Matsutani M."/>
            <person name="Kajikawa A."/>
        </authorList>
    </citation>
    <scope>NUCLEOTIDE SEQUENCE</scope>
    <source>
        <strain evidence="11">SY111</strain>
    </source>
</reference>
<keyword evidence="6 11" id="KW-0067">ATP-binding</keyword>
<dbReference type="InterPro" id="IPR050107">
    <property type="entry name" value="ABC_carbohydrate_import_ATPase"/>
</dbReference>
<dbReference type="PANTHER" id="PTHR43790:SF2">
    <property type="entry name" value="AUTOINDUCER 2 IMPORT ATP-BINDING PROTEIN LSRA"/>
    <property type="match status" value="1"/>
</dbReference>
<sequence length="494" mass="55345">MDNAIEMKQIKKSFGNNQVLKSVDFTLKKGSIHALLGENGTGKSTLMNILTGLLSYDDGQIEIENGYQIAFIHQELSLVNDLNIYENLFLGRELRKGLLLDRKLMMEKAAEVLTSIKVDLKPETLVANLSASQKQLVEICHALLQESKVIIMDEPTSSLSDVEIENLFQVMRKLKAKGISIIFISHKLGEVLEICDEYTIMRNGQVVAKGTVTPDLTKEEISLMMVGKQLAAFKHESSKQIGPVILEVSNLTKEKQYSQINLKVKQGEIIGITGLMGDGRSELFASVAGANYPYSGQIRLAGKELNLRTTTQAVAAGIAYLPKNRKENAVIADLDISDNMLVTVLNKLRGRLLLNKNQEQTEFERYCQQFNIKYGDKNDLITTLSGGNQQKVILARALTTRPKVVILDNPTQGVDIGARTEIYQQLQELARQQVSLIILSNEFDEIYKNCDRVYVMYQGRIQKELRHDQLTEAKVLYYAMGGQDKEESKHGKTN</sequence>
<dbReference type="RefSeq" id="WP_172585817.1">
    <property type="nucleotide sequence ID" value="NZ_BLAN01000053.1"/>
</dbReference>
<dbReference type="EC" id="7.6.2.13" evidence="8"/>
<evidence type="ECO:0000256" key="8">
    <source>
        <dbReference type="ARBA" id="ARBA00023798"/>
    </source>
</evidence>
<feature type="domain" description="ABC transporter" evidence="10">
    <location>
        <begin position="239"/>
        <end position="483"/>
    </location>
</feature>
<dbReference type="GO" id="GO:0016887">
    <property type="term" value="F:ATP hydrolysis activity"/>
    <property type="evidence" value="ECO:0007669"/>
    <property type="project" value="InterPro"/>
</dbReference>
<comment type="catalytic activity">
    <reaction evidence="9">
        <text>ATP + H2O + (2R,4S)-2-methyl-2,3,3,4-tetrahydroxytetrahydrofuran-[AI-2-binding protein]Side 1 = ADP + phosphate + (2R,4S)-2-methyl-2,3,3,4-tetrahydroxytetrahydrofuranSide 2 + [AI-2-binding protein]Side 1.</text>
        <dbReference type="EC" id="7.6.2.13"/>
    </reaction>
</comment>
<dbReference type="Proteomes" id="UP000494178">
    <property type="component" value="Unassembled WGS sequence"/>
</dbReference>
<evidence type="ECO:0000256" key="7">
    <source>
        <dbReference type="ARBA" id="ARBA00023747"/>
    </source>
</evidence>
<dbReference type="Pfam" id="PF00005">
    <property type="entry name" value="ABC_tran"/>
    <property type="match status" value="2"/>
</dbReference>
<dbReference type="GO" id="GO:0005886">
    <property type="term" value="C:plasma membrane"/>
    <property type="evidence" value="ECO:0007669"/>
    <property type="project" value="UniProtKB-SubCell"/>
</dbReference>
<dbReference type="PROSITE" id="PS00211">
    <property type="entry name" value="ABC_TRANSPORTER_1"/>
    <property type="match status" value="1"/>
</dbReference>
<dbReference type="InterPro" id="IPR027417">
    <property type="entry name" value="P-loop_NTPase"/>
</dbReference>